<evidence type="ECO:0000256" key="9">
    <source>
        <dbReference type="ARBA" id="ARBA00022989"/>
    </source>
</evidence>
<dbReference type="PANTHER" id="PTHR30529">
    <property type="entry name" value="CYTOCHROME B561"/>
    <property type="match status" value="1"/>
</dbReference>
<feature type="transmembrane region" description="Helical" evidence="13">
    <location>
        <begin position="146"/>
        <end position="164"/>
    </location>
</feature>
<evidence type="ECO:0000256" key="1">
    <source>
        <dbReference type="ARBA" id="ARBA00001970"/>
    </source>
</evidence>
<accession>A0A0F7JXS8</accession>
<dbReference type="EMBL" id="CP011412">
    <property type="protein sequence ID" value="AKH20094.1"/>
    <property type="molecule type" value="Genomic_DNA"/>
</dbReference>
<comment type="similarity">
    <text evidence="12">Belongs to the cytochrome b561 family.</text>
</comment>
<keyword evidence="6 13" id="KW-0812">Transmembrane</keyword>
<dbReference type="AlphaFoldDB" id="A0A0F7JXS8"/>
<dbReference type="GO" id="GO:0005886">
    <property type="term" value="C:plasma membrane"/>
    <property type="evidence" value="ECO:0007669"/>
    <property type="project" value="UniProtKB-SubCell"/>
</dbReference>
<evidence type="ECO:0000256" key="12">
    <source>
        <dbReference type="ARBA" id="ARBA00037975"/>
    </source>
</evidence>
<keyword evidence="16" id="KW-1185">Reference proteome</keyword>
<dbReference type="GO" id="GO:0020037">
    <property type="term" value="F:heme binding"/>
    <property type="evidence" value="ECO:0007669"/>
    <property type="project" value="TreeGrafter"/>
</dbReference>
<dbReference type="RefSeq" id="WP_046859029.1">
    <property type="nucleotide sequence ID" value="NZ_CP011412.1"/>
</dbReference>
<feature type="domain" description="Cytochrome b561 bacterial/Ni-hydrogenase" evidence="14">
    <location>
        <begin position="10"/>
        <end position="180"/>
    </location>
</feature>
<dbReference type="GO" id="GO:0009055">
    <property type="term" value="F:electron transfer activity"/>
    <property type="evidence" value="ECO:0007669"/>
    <property type="project" value="InterPro"/>
</dbReference>
<dbReference type="SUPFAM" id="SSF81342">
    <property type="entry name" value="Transmembrane di-heme cytochromes"/>
    <property type="match status" value="1"/>
</dbReference>
<keyword evidence="5" id="KW-0349">Heme</keyword>
<gene>
    <name evidence="15" type="ORF">AAY24_06700</name>
</gene>
<comment type="cofactor">
    <cofactor evidence="1">
        <name>heme b</name>
        <dbReference type="ChEBI" id="CHEBI:60344"/>
    </cofactor>
</comment>
<evidence type="ECO:0000313" key="15">
    <source>
        <dbReference type="EMBL" id="AKH20094.1"/>
    </source>
</evidence>
<proteinExistence type="inferred from homology"/>
<organism evidence="15 16">
    <name type="scientific">Sedimenticola thiotaurini</name>
    <dbReference type="NCBI Taxonomy" id="1543721"/>
    <lineage>
        <taxon>Bacteria</taxon>
        <taxon>Pseudomonadati</taxon>
        <taxon>Pseudomonadota</taxon>
        <taxon>Gammaproteobacteria</taxon>
        <taxon>Chromatiales</taxon>
        <taxon>Sedimenticolaceae</taxon>
        <taxon>Sedimenticola</taxon>
    </lineage>
</organism>
<evidence type="ECO:0000256" key="10">
    <source>
        <dbReference type="ARBA" id="ARBA00023004"/>
    </source>
</evidence>
<keyword evidence="8" id="KW-0249">Electron transport</keyword>
<sequence length="187" mass="20938">MMLGNSRQTYGVISVALHWLMALLVIGLFLLGLYMTGLDYYDPWYQSAPDIHRSLGIITLALLLFRLLWRLVTVQPEPVGNDPRILQRVAELVHWGFYLLLIAITVSGYLISTAGGRGIAVFDWFTVPALLPAIDNLEDSAGEVHWVLAVVTMVLVGMHTLAALKHHFIDRDSTLVRMLGRATRRSD</sequence>
<keyword evidence="3" id="KW-0813">Transport</keyword>
<dbReference type="Proteomes" id="UP000034410">
    <property type="component" value="Chromosome"/>
</dbReference>
<evidence type="ECO:0000313" key="16">
    <source>
        <dbReference type="Proteomes" id="UP000034410"/>
    </source>
</evidence>
<comment type="subcellular location">
    <subcellularLocation>
        <location evidence="2">Cell membrane</location>
        <topology evidence="2">Multi-pass membrane protein</topology>
    </subcellularLocation>
</comment>
<feature type="transmembrane region" description="Helical" evidence="13">
    <location>
        <begin position="55"/>
        <end position="72"/>
    </location>
</feature>
<feature type="transmembrane region" description="Helical" evidence="13">
    <location>
        <begin position="12"/>
        <end position="34"/>
    </location>
</feature>
<keyword evidence="11 13" id="KW-0472">Membrane</keyword>
<evidence type="ECO:0000256" key="5">
    <source>
        <dbReference type="ARBA" id="ARBA00022617"/>
    </source>
</evidence>
<dbReference type="InterPro" id="IPR011577">
    <property type="entry name" value="Cyt_b561_bac/Ni-Hgenase"/>
</dbReference>
<name>A0A0F7JXS8_9GAMM</name>
<evidence type="ECO:0000256" key="8">
    <source>
        <dbReference type="ARBA" id="ARBA00022982"/>
    </source>
</evidence>
<keyword evidence="9 13" id="KW-1133">Transmembrane helix</keyword>
<evidence type="ECO:0000256" key="11">
    <source>
        <dbReference type="ARBA" id="ARBA00023136"/>
    </source>
</evidence>
<dbReference type="PANTHER" id="PTHR30529:SF1">
    <property type="entry name" value="CYTOCHROME B561 HOMOLOG 2"/>
    <property type="match status" value="1"/>
</dbReference>
<keyword evidence="7" id="KW-0479">Metal-binding</keyword>
<dbReference type="GO" id="GO:0022904">
    <property type="term" value="P:respiratory electron transport chain"/>
    <property type="evidence" value="ECO:0007669"/>
    <property type="project" value="InterPro"/>
</dbReference>
<dbReference type="InterPro" id="IPR016174">
    <property type="entry name" value="Di-haem_cyt_TM"/>
</dbReference>
<evidence type="ECO:0000256" key="2">
    <source>
        <dbReference type="ARBA" id="ARBA00004651"/>
    </source>
</evidence>
<evidence type="ECO:0000256" key="13">
    <source>
        <dbReference type="SAM" id="Phobius"/>
    </source>
</evidence>
<dbReference type="InterPro" id="IPR052168">
    <property type="entry name" value="Cytochrome_b561_oxidase"/>
</dbReference>
<reference evidence="15 16" key="1">
    <citation type="journal article" date="2015" name="Genome Announc.">
        <title>Complete Genome Sequence of Sedimenticola thiotaurini Strain SIP-G1, a Polyphosphate- and Polyhydroxyalkanoate-Accumulating Sulfur-Oxidizing Gammaproteobacterium Isolated from Salt Marsh Sediments.</title>
        <authorList>
            <person name="Flood B.E."/>
            <person name="Jones D.S."/>
            <person name="Bailey J.V."/>
        </authorList>
    </citation>
    <scope>NUCLEOTIDE SEQUENCE [LARGE SCALE GENOMIC DNA]</scope>
    <source>
        <strain evidence="15 16">SIP-G1</strain>
    </source>
</reference>
<dbReference type="KEGG" id="seds:AAY24_06700"/>
<dbReference type="OrthoDB" id="9793784at2"/>
<evidence type="ECO:0000256" key="3">
    <source>
        <dbReference type="ARBA" id="ARBA00022448"/>
    </source>
</evidence>
<keyword evidence="4" id="KW-1003">Cell membrane</keyword>
<feature type="transmembrane region" description="Helical" evidence="13">
    <location>
        <begin position="92"/>
        <end position="111"/>
    </location>
</feature>
<evidence type="ECO:0000256" key="4">
    <source>
        <dbReference type="ARBA" id="ARBA00022475"/>
    </source>
</evidence>
<keyword evidence="10" id="KW-0408">Iron</keyword>
<protein>
    <submittedName>
        <fullName evidence="15">Cytochrome B561</fullName>
    </submittedName>
</protein>
<dbReference type="Gene3D" id="1.20.950.20">
    <property type="entry name" value="Transmembrane di-heme cytochromes, Chain C"/>
    <property type="match status" value="1"/>
</dbReference>
<dbReference type="Pfam" id="PF01292">
    <property type="entry name" value="Ni_hydr_CYTB"/>
    <property type="match status" value="1"/>
</dbReference>
<evidence type="ECO:0000256" key="7">
    <source>
        <dbReference type="ARBA" id="ARBA00022723"/>
    </source>
</evidence>
<evidence type="ECO:0000259" key="14">
    <source>
        <dbReference type="Pfam" id="PF01292"/>
    </source>
</evidence>
<dbReference type="GO" id="GO:0046872">
    <property type="term" value="F:metal ion binding"/>
    <property type="evidence" value="ECO:0007669"/>
    <property type="project" value="UniProtKB-KW"/>
</dbReference>
<evidence type="ECO:0000256" key="6">
    <source>
        <dbReference type="ARBA" id="ARBA00022692"/>
    </source>
</evidence>